<accession>A0A811N1Y7</accession>
<evidence type="ECO:0000256" key="4">
    <source>
        <dbReference type="ARBA" id="ARBA00023163"/>
    </source>
</evidence>
<evidence type="ECO:0000313" key="7">
    <source>
        <dbReference type="EMBL" id="CAD6213626.1"/>
    </source>
</evidence>
<dbReference type="OrthoDB" id="663317at2759"/>
<dbReference type="PANTHER" id="PTHR31989">
    <property type="entry name" value="NAC DOMAIN-CONTAINING PROTEIN 82-RELATED"/>
    <property type="match status" value="1"/>
</dbReference>
<dbReference type="GO" id="GO:0003677">
    <property type="term" value="F:DNA binding"/>
    <property type="evidence" value="ECO:0007669"/>
    <property type="project" value="UniProtKB-KW"/>
</dbReference>
<dbReference type="PROSITE" id="PS51005">
    <property type="entry name" value="NAC"/>
    <property type="match status" value="1"/>
</dbReference>
<evidence type="ECO:0000256" key="1">
    <source>
        <dbReference type="ARBA" id="ARBA00004123"/>
    </source>
</evidence>
<gene>
    <name evidence="7" type="ORF">NCGR_LOCUS9144</name>
</gene>
<comment type="subcellular location">
    <subcellularLocation>
        <location evidence="1">Nucleus</location>
    </subcellularLocation>
</comment>
<evidence type="ECO:0000256" key="2">
    <source>
        <dbReference type="ARBA" id="ARBA00023015"/>
    </source>
</evidence>
<dbReference type="GO" id="GO:0006355">
    <property type="term" value="P:regulation of DNA-templated transcription"/>
    <property type="evidence" value="ECO:0007669"/>
    <property type="project" value="InterPro"/>
</dbReference>
<evidence type="ECO:0000313" key="8">
    <source>
        <dbReference type="Proteomes" id="UP000604825"/>
    </source>
</evidence>
<evidence type="ECO:0000259" key="6">
    <source>
        <dbReference type="PROSITE" id="PS51005"/>
    </source>
</evidence>
<dbReference type="Proteomes" id="UP000604825">
    <property type="component" value="Unassembled WGS sequence"/>
</dbReference>
<organism evidence="7 8">
    <name type="scientific">Miscanthus lutarioriparius</name>
    <dbReference type="NCBI Taxonomy" id="422564"/>
    <lineage>
        <taxon>Eukaryota</taxon>
        <taxon>Viridiplantae</taxon>
        <taxon>Streptophyta</taxon>
        <taxon>Embryophyta</taxon>
        <taxon>Tracheophyta</taxon>
        <taxon>Spermatophyta</taxon>
        <taxon>Magnoliopsida</taxon>
        <taxon>Liliopsida</taxon>
        <taxon>Poales</taxon>
        <taxon>Poaceae</taxon>
        <taxon>PACMAD clade</taxon>
        <taxon>Panicoideae</taxon>
        <taxon>Andropogonodae</taxon>
        <taxon>Andropogoneae</taxon>
        <taxon>Saccharinae</taxon>
        <taxon>Miscanthus</taxon>
    </lineage>
</organism>
<keyword evidence="2" id="KW-0805">Transcription regulation</keyword>
<dbReference type="GO" id="GO:0005634">
    <property type="term" value="C:nucleus"/>
    <property type="evidence" value="ECO:0007669"/>
    <property type="project" value="UniProtKB-SubCell"/>
</dbReference>
<reference evidence="7" key="1">
    <citation type="submission" date="2020-10" db="EMBL/GenBank/DDBJ databases">
        <authorList>
            <person name="Han B."/>
            <person name="Lu T."/>
            <person name="Zhao Q."/>
            <person name="Huang X."/>
            <person name="Zhao Y."/>
        </authorList>
    </citation>
    <scope>NUCLEOTIDE SEQUENCE</scope>
</reference>
<evidence type="ECO:0000256" key="3">
    <source>
        <dbReference type="ARBA" id="ARBA00023125"/>
    </source>
</evidence>
<dbReference type="Gene3D" id="2.170.150.80">
    <property type="entry name" value="NAC domain"/>
    <property type="match status" value="1"/>
</dbReference>
<keyword evidence="5" id="KW-0539">Nucleus</keyword>
<dbReference type="AlphaFoldDB" id="A0A811N1Y7"/>
<dbReference type="InterPro" id="IPR003441">
    <property type="entry name" value="NAC-dom"/>
</dbReference>
<name>A0A811N1Y7_9POAL</name>
<dbReference type="EMBL" id="CAJGYO010000002">
    <property type="protein sequence ID" value="CAD6213626.1"/>
    <property type="molecule type" value="Genomic_DNA"/>
</dbReference>
<dbReference type="InterPro" id="IPR036093">
    <property type="entry name" value="NAC_dom_sf"/>
</dbReference>
<protein>
    <recommendedName>
        <fullName evidence="6">NAC domain-containing protein</fullName>
    </recommendedName>
</protein>
<keyword evidence="8" id="KW-1185">Reference proteome</keyword>
<dbReference type="SUPFAM" id="SSF101941">
    <property type="entry name" value="NAC domain"/>
    <property type="match status" value="1"/>
</dbReference>
<proteinExistence type="predicted"/>
<evidence type="ECO:0000256" key="5">
    <source>
        <dbReference type="ARBA" id="ARBA00023242"/>
    </source>
</evidence>
<sequence>MVMADRPQGSFALRPSDHDLITFVLHPMVARQQRFNGGGIVVHLADVYSVAPERLTERYAPAPGSRTYWYFICPARCGHKAAPGALGEGRWNSETGEVSPVRGADGRSVGHSRTLSYSYGGARTPPPWTTVTRHGCCMLELALDDEHGGGGVGGGDRDFVLCKLFRSPHNEVAVPPLLFNCKRKAVGDHTEAPPSVRQQLMQHSF</sequence>
<comment type="caution">
    <text evidence="7">The sequence shown here is derived from an EMBL/GenBank/DDBJ whole genome shotgun (WGS) entry which is preliminary data.</text>
</comment>
<keyword evidence="4" id="KW-0804">Transcription</keyword>
<dbReference type="Pfam" id="PF02365">
    <property type="entry name" value="NAM"/>
    <property type="match status" value="1"/>
</dbReference>
<feature type="domain" description="NAC" evidence="6">
    <location>
        <begin position="7"/>
        <end position="167"/>
    </location>
</feature>
<keyword evidence="3" id="KW-0238">DNA-binding</keyword>